<dbReference type="RefSeq" id="WP_079182001.1">
    <property type="nucleotide sequence ID" value="NZ_FRBK01000009.1"/>
</dbReference>
<dbReference type="AlphaFoldDB" id="A0A9X8MXW0"/>
<accession>A0A9X8MXW0</accession>
<gene>
    <name evidence="2" type="ORF">SAMN05216268_109218</name>
</gene>
<protein>
    <submittedName>
        <fullName evidence="2">Acetyltransferase (GNAT) family protein</fullName>
    </submittedName>
</protein>
<reference evidence="3" key="1">
    <citation type="submission" date="2016-11" db="EMBL/GenBank/DDBJ databases">
        <authorList>
            <person name="Jaros S."/>
            <person name="Januszkiewicz K."/>
            <person name="Wedrychowicz H."/>
        </authorList>
    </citation>
    <scope>NUCLEOTIDE SEQUENCE [LARGE SCALE GENOMIC DNA]</scope>
    <source>
        <strain evidence="3">CGMCC 4.3555</strain>
    </source>
</reference>
<dbReference type="Proteomes" id="UP000184388">
    <property type="component" value="Unassembled WGS sequence"/>
</dbReference>
<feature type="domain" description="N-acetyltransferase" evidence="1">
    <location>
        <begin position="76"/>
        <end position="227"/>
    </location>
</feature>
<name>A0A9X8MXW0_9ACTN</name>
<dbReference type="PROSITE" id="PS51186">
    <property type="entry name" value="GNAT"/>
    <property type="match status" value="1"/>
</dbReference>
<dbReference type="GO" id="GO:0016747">
    <property type="term" value="F:acyltransferase activity, transferring groups other than amino-acyl groups"/>
    <property type="evidence" value="ECO:0007669"/>
    <property type="project" value="InterPro"/>
</dbReference>
<sequence length="228" mass="25156">MLQVDPGRPELAHDVLAWAEQAAPRPLSVDVAETEPHLIKALEQRGYALTAESPFMSCLGRSLADLPAVPHLPAGYSIRTQRDHADVVGRAAAHRDAFDSIRITTERHARMRDTWPYRSELDLIVTSPADDVVAYCQGWYDETNGIGAFEPVGTHPGHRRRGLAQAVCTAVLHAFAQAGGHRAIVYARGDAAYPVPKRLYESMGVSIYTRTYTYVGQSMDRGDHPMPR</sequence>
<evidence type="ECO:0000259" key="1">
    <source>
        <dbReference type="PROSITE" id="PS51186"/>
    </source>
</evidence>
<dbReference type="InterPro" id="IPR016181">
    <property type="entry name" value="Acyl_CoA_acyltransferase"/>
</dbReference>
<dbReference type="Pfam" id="PF00583">
    <property type="entry name" value="Acetyltransf_1"/>
    <property type="match status" value="1"/>
</dbReference>
<comment type="caution">
    <text evidence="2">The sequence shown here is derived from an EMBL/GenBank/DDBJ whole genome shotgun (WGS) entry which is preliminary data.</text>
</comment>
<organism evidence="2 3">
    <name type="scientific">Streptomyces yunnanensis</name>
    <dbReference type="NCBI Taxonomy" id="156453"/>
    <lineage>
        <taxon>Bacteria</taxon>
        <taxon>Bacillati</taxon>
        <taxon>Actinomycetota</taxon>
        <taxon>Actinomycetes</taxon>
        <taxon>Kitasatosporales</taxon>
        <taxon>Streptomycetaceae</taxon>
        <taxon>Streptomyces</taxon>
    </lineage>
</organism>
<evidence type="ECO:0000313" key="2">
    <source>
        <dbReference type="EMBL" id="SHM23994.1"/>
    </source>
</evidence>
<dbReference type="EMBL" id="FRBK01000009">
    <property type="protein sequence ID" value="SHM23994.1"/>
    <property type="molecule type" value="Genomic_DNA"/>
</dbReference>
<dbReference type="Gene3D" id="3.40.630.30">
    <property type="match status" value="1"/>
</dbReference>
<proteinExistence type="predicted"/>
<dbReference type="InterPro" id="IPR000182">
    <property type="entry name" value="GNAT_dom"/>
</dbReference>
<dbReference type="CDD" id="cd04301">
    <property type="entry name" value="NAT_SF"/>
    <property type="match status" value="1"/>
</dbReference>
<dbReference type="SUPFAM" id="SSF55729">
    <property type="entry name" value="Acyl-CoA N-acyltransferases (Nat)"/>
    <property type="match status" value="1"/>
</dbReference>
<evidence type="ECO:0000313" key="3">
    <source>
        <dbReference type="Proteomes" id="UP000184388"/>
    </source>
</evidence>